<feature type="signal peptide" evidence="2">
    <location>
        <begin position="1"/>
        <end position="25"/>
    </location>
</feature>
<feature type="compositionally biased region" description="Polar residues" evidence="1">
    <location>
        <begin position="372"/>
        <end position="391"/>
    </location>
</feature>
<evidence type="ECO:0000313" key="4">
    <source>
        <dbReference type="Proteomes" id="UP001163255"/>
    </source>
</evidence>
<dbReference type="RefSeq" id="WP_262595716.1">
    <property type="nucleotide sequence ID" value="NZ_CP103300.1"/>
</dbReference>
<keyword evidence="2" id="KW-0732">Signal</keyword>
<dbReference type="EMBL" id="CP103300">
    <property type="protein sequence ID" value="UYM14310.1"/>
    <property type="molecule type" value="Genomic_DNA"/>
</dbReference>
<evidence type="ECO:0000313" key="3">
    <source>
        <dbReference type="EMBL" id="UYM14310.1"/>
    </source>
</evidence>
<accession>A0ABY6GNR4</accession>
<reference evidence="3" key="1">
    <citation type="submission" date="2022-10" db="EMBL/GenBank/DDBJ databases">
        <title>Completed Genome Sequence of two octocoral isolated bacterium, Endozoicomonas euniceicola EF212T and Endozoicomonas gorgoniicola PS125T.</title>
        <authorList>
            <person name="Chiou Y.-J."/>
            <person name="Chen Y.-H."/>
        </authorList>
    </citation>
    <scope>NUCLEOTIDE SEQUENCE</scope>
    <source>
        <strain evidence="3">EF212</strain>
    </source>
</reference>
<dbReference type="Proteomes" id="UP001163255">
    <property type="component" value="Chromosome"/>
</dbReference>
<evidence type="ECO:0000256" key="1">
    <source>
        <dbReference type="SAM" id="MobiDB-lite"/>
    </source>
</evidence>
<gene>
    <name evidence="3" type="ORF">NX720_15540</name>
</gene>
<feature type="region of interest" description="Disordered" evidence="1">
    <location>
        <begin position="372"/>
        <end position="414"/>
    </location>
</feature>
<keyword evidence="4" id="KW-1185">Reference proteome</keyword>
<feature type="chain" id="PRO_5046604636" evidence="2">
    <location>
        <begin position="26"/>
        <end position="414"/>
    </location>
</feature>
<proteinExistence type="predicted"/>
<organism evidence="3 4">
    <name type="scientific">Endozoicomonas euniceicola</name>
    <dbReference type="NCBI Taxonomy" id="1234143"/>
    <lineage>
        <taxon>Bacteria</taxon>
        <taxon>Pseudomonadati</taxon>
        <taxon>Pseudomonadota</taxon>
        <taxon>Gammaproteobacteria</taxon>
        <taxon>Oceanospirillales</taxon>
        <taxon>Endozoicomonadaceae</taxon>
        <taxon>Endozoicomonas</taxon>
    </lineage>
</organism>
<evidence type="ECO:0000256" key="2">
    <source>
        <dbReference type="SAM" id="SignalP"/>
    </source>
</evidence>
<protein>
    <submittedName>
        <fullName evidence="3">Uncharacterized protein</fullName>
    </submittedName>
</protein>
<sequence>MKIVWLYAALPVVLLLLFSSPNSDANDDNVHFSWTLKTNTGSDEESSQQGSFQCTRTDLSSNREISESGNCCACQPNYYKTFTSVLKIRFNGRPPAAATASATNAIDPLLGIWLLSGNSQRALFPATTTHGLASESCCTNAIDGDCCRYVFFNANPCCSYERFCYMSSYESYDGNACEDLACFFGSFLVNPVIGWTACCPCTLCCCIGGSLKHCSEESARRRNDIDQSTPSDCVGDTRVNHVSVTDSNTATAVASHSSTPRIPQVIHIFRNSPETRSWLTQIIHGARTGTETIIIPGFLDSSVDVDTFVRHSEDGNVRLELHLRNRSLPLSHIDIGLSTLPRISIDRISFHGSNTEFTVIRQPDPVVTTQPLTNNTLPASGDITQEATPQDQPALITPPPPSYYSLFPENSHAK</sequence>
<name>A0ABY6GNR4_9GAMM</name>